<evidence type="ECO:0000256" key="1">
    <source>
        <dbReference type="SAM" id="SignalP"/>
    </source>
</evidence>
<dbReference type="Pfam" id="PF01011">
    <property type="entry name" value="PQQ"/>
    <property type="match status" value="1"/>
</dbReference>
<sequence>MTPSPRYLAVFIPMLFAALASPTSRAADEVQNTSTTTSAPMPSTFAPVSQVQLDSAAGNTSDWLHSNGSYAQTRFYPGTQINQTNVAKLRLVFIFQAAVNESMVFNGEGNGLFRAFDAATGKKLWEFQCGAGVNAPAVSYSVRGKQYVAVAAGGNTQLDFKRGNTVLVFALP</sequence>
<dbReference type="InterPro" id="IPR002372">
    <property type="entry name" value="PQQ_rpt_dom"/>
</dbReference>
<reference evidence="3 4" key="1">
    <citation type="journal article" date="2022" name="Front. Microbiol.">
        <title>Identification and characterization of a novel class of self-sufficient cytochrome P450 hydroxylase involved in cyclohexanecarboxylate degradation in Paraburkholderia terrae strain KU-64.</title>
        <authorList>
            <person name="Yamamoto T."/>
            <person name="Hasegawa Y."/>
            <person name="Iwaki H."/>
        </authorList>
    </citation>
    <scope>NUCLEOTIDE SEQUENCE [LARGE SCALE GENOMIC DNA]</scope>
    <source>
        <strain evidence="3 4">KU-64</strain>
    </source>
</reference>
<dbReference type="EMBL" id="AP024957">
    <property type="protein sequence ID" value="BCZ82465.1"/>
    <property type="molecule type" value="Genomic_DNA"/>
</dbReference>
<dbReference type="Proteomes" id="UP001319874">
    <property type="component" value="Chromosome 3"/>
</dbReference>
<dbReference type="InterPro" id="IPR018391">
    <property type="entry name" value="PQQ_b-propeller_rpt"/>
</dbReference>
<proteinExistence type="predicted"/>
<keyword evidence="1" id="KW-0732">Signal</keyword>
<keyword evidence="4" id="KW-1185">Reference proteome</keyword>
<dbReference type="InterPro" id="IPR011047">
    <property type="entry name" value="Quinoprotein_ADH-like_sf"/>
</dbReference>
<feature type="chain" id="PRO_5047040630" description="Pyrrolo-quinoline quinone repeat domain-containing protein" evidence="1">
    <location>
        <begin position="27"/>
        <end position="172"/>
    </location>
</feature>
<name>A0ABM7TVB6_9BURK</name>
<feature type="signal peptide" evidence="1">
    <location>
        <begin position="1"/>
        <end position="26"/>
    </location>
</feature>
<evidence type="ECO:0000313" key="3">
    <source>
        <dbReference type="EMBL" id="BCZ82465.1"/>
    </source>
</evidence>
<evidence type="ECO:0000313" key="4">
    <source>
        <dbReference type="Proteomes" id="UP001319874"/>
    </source>
</evidence>
<evidence type="ECO:0000259" key="2">
    <source>
        <dbReference type="Pfam" id="PF01011"/>
    </source>
</evidence>
<dbReference type="SUPFAM" id="SSF50998">
    <property type="entry name" value="Quinoprotein alcohol dehydrogenase-like"/>
    <property type="match status" value="2"/>
</dbReference>
<feature type="domain" description="Pyrrolo-quinoline quinone repeat" evidence="2">
    <location>
        <begin position="103"/>
        <end position="148"/>
    </location>
</feature>
<dbReference type="Gene3D" id="2.140.10.10">
    <property type="entry name" value="Quinoprotein alcohol dehydrogenase-like superfamily"/>
    <property type="match status" value="2"/>
</dbReference>
<organism evidence="3 4">
    <name type="scientific">Paraburkholderia terrae</name>
    <dbReference type="NCBI Taxonomy" id="311230"/>
    <lineage>
        <taxon>Bacteria</taxon>
        <taxon>Pseudomonadati</taxon>
        <taxon>Pseudomonadota</taxon>
        <taxon>Betaproteobacteria</taxon>
        <taxon>Burkholderiales</taxon>
        <taxon>Burkholderiaceae</taxon>
        <taxon>Paraburkholderia</taxon>
    </lineage>
</organism>
<protein>
    <recommendedName>
        <fullName evidence="2">Pyrrolo-quinoline quinone repeat domain-containing protein</fullName>
    </recommendedName>
</protein>
<dbReference type="SMART" id="SM00564">
    <property type="entry name" value="PQQ"/>
    <property type="match status" value="1"/>
</dbReference>
<accession>A0ABM7TVB6</accession>
<gene>
    <name evidence="3" type="ORF">PTKU64_61400</name>
</gene>